<name>A0AAD5WKJ3_PARTN</name>
<sequence>MAKKKALSRKTVKKTLDCGDMVVKKQNDFEEETFMLRQQISQMQEHSMRLISAYNKKLDILRRENEQLSECMRTCVAPVQVSNTMCGMMTPYEMTKAGLVEVDELRARFSSALTGLLYVHENYDAASALVNCLKTEVSDLNTRITDQETTIENIKRFVMDNYPSEIVNQTSILLEGEIGTRLLVQDELEDHMLKDDELILESDESDARTEHTEFGMNINSRKDVDVDQISMRNKELEQMLLFERKASGEQLSALRTLFSEQNLKNDTLIVNVNDLNAKYTKAVRELKSMSKEMEVMKRENNELLECKQLLSDQLEKYEKNTQELSVRYEDECSKLHEEKLRLSELCKDLESTICDSHRTEHEKMKDYEELTKRYEHLQNVISNERKEFDRQLIAFRKASAEEIQKSNELINCLKERITSEKRAYELVVDSYNTKMATLKRSFYALQQEKERKCEQLMVAMAEVVKLNDELLSVNEKLSKCELKVIELRSSISATEMENQRIKEEVTINTYEDDLILNVWNAHFRTFYYIQKSENLNTPPDLLSMEGRLMRIPVKKEEFWDSSVEKPLNNKLTKTMKNFHRAHQWSSNECVAFETSKRIDPDHSCTSGESKPTRQFNIKKDRFRNKAFNENMEEDNVDWLHREAEALPFHELQARNEIWKQAESTKLSEDQVTMPVKAHSNHCIEMELSLEQSRKFAIVIAHLKKRLQDKDSEILLLEKNIREMEEHKNEVEAHDLCKGTRSQHSLGSKVCFFLALLRPFYVR</sequence>
<feature type="coiled-coil region" evidence="1">
    <location>
        <begin position="367"/>
        <end position="416"/>
    </location>
</feature>
<dbReference type="PANTHER" id="PTHR45615:SF80">
    <property type="entry name" value="GRIP DOMAIN-CONTAINING PROTEIN"/>
    <property type="match status" value="1"/>
</dbReference>
<evidence type="ECO:0000313" key="3">
    <source>
        <dbReference type="Proteomes" id="UP001196413"/>
    </source>
</evidence>
<dbReference type="PANTHER" id="PTHR45615">
    <property type="entry name" value="MYOSIN HEAVY CHAIN, NON-MUSCLE"/>
    <property type="match status" value="1"/>
</dbReference>
<dbReference type="AlphaFoldDB" id="A0AAD5WKJ3"/>
<feature type="coiled-coil region" evidence="1">
    <location>
        <begin position="463"/>
        <end position="504"/>
    </location>
</feature>
<evidence type="ECO:0000256" key="1">
    <source>
        <dbReference type="SAM" id="Coils"/>
    </source>
</evidence>
<proteinExistence type="predicted"/>
<reference evidence="2" key="1">
    <citation type="submission" date="2021-06" db="EMBL/GenBank/DDBJ databases">
        <title>Parelaphostrongylus tenuis whole genome reference sequence.</title>
        <authorList>
            <person name="Garwood T.J."/>
            <person name="Larsen P.A."/>
            <person name="Fountain-Jones N.M."/>
            <person name="Garbe J.R."/>
            <person name="Macchietto M.G."/>
            <person name="Kania S.A."/>
            <person name="Gerhold R.W."/>
            <person name="Richards J.E."/>
            <person name="Wolf T.M."/>
        </authorList>
    </citation>
    <scope>NUCLEOTIDE SEQUENCE</scope>
    <source>
        <strain evidence="2">MNPRO001-30</strain>
        <tissue evidence="2">Meninges</tissue>
    </source>
</reference>
<protein>
    <submittedName>
        <fullName evidence="2">Uncharacterized protein</fullName>
    </submittedName>
</protein>
<dbReference type="Proteomes" id="UP001196413">
    <property type="component" value="Unassembled WGS sequence"/>
</dbReference>
<gene>
    <name evidence="2" type="ORF">KIN20_035465</name>
</gene>
<feature type="coiled-coil region" evidence="1">
    <location>
        <begin position="699"/>
        <end position="733"/>
    </location>
</feature>
<evidence type="ECO:0000313" key="2">
    <source>
        <dbReference type="EMBL" id="KAJ1373130.1"/>
    </source>
</evidence>
<feature type="coiled-coil region" evidence="1">
    <location>
        <begin position="272"/>
        <end position="327"/>
    </location>
</feature>
<dbReference type="EMBL" id="JAHQIW010007233">
    <property type="protein sequence ID" value="KAJ1373130.1"/>
    <property type="molecule type" value="Genomic_DNA"/>
</dbReference>
<accession>A0AAD5WKJ3</accession>
<organism evidence="2 3">
    <name type="scientific">Parelaphostrongylus tenuis</name>
    <name type="common">Meningeal worm</name>
    <dbReference type="NCBI Taxonomy" id="148309"/>
    <lineage>
        <taxon>Eukaryota</taxon>
        <taxon>Metazoa</taxon>
        <taxon>Ecdysozoa</taxon>
        <taxon>Nematoda</taxon>
        <taxon>Chromadorea</taxon>
        <taxon>Rhabditida</taxon>
        <taxon>Rhabditina</taxon>
        <taxon>Rhabditomorpha</taxon>
        <taxon>Strongyloidea</taxon>
        <taxon>Metastrongylidae</taxon>
        <taxon>Parelaphostrongylus</taxon>
    </lineage>
</organism>
<keyword evidence="1" id="KW-0175">Coiled coil</keyword>
<comment type="caution">
    <text evidence="2">The sequence shown here is derived from an EMBL/GenBank/DDBJ whole genome shotgun (WGS) entry which is preliminary data.</text>
</comment>
<keyword evidence="3" id="KW-1185">Reference proteome</keyword>